<keyword evidence="5" id="KW-0812">Transmembrane</keyword>
<dbReference type="Pfam" id="PF17123">
    <property type="entry name" value="zf-RING_11"/>
    <property type="match status" value="1"/>
</dbReference>
<feature type="transmembrane region" description="Helical" evidence="5">
    <location>
        <begin position="6"/>
        <end position="30"/>
    </location>
</feature>
<dbReference type="EMBL" id="CAMXCT010006534">
    <property type="protein sequence ID" value="CAI4015525.1"/>
    <property type="molecule type" value="Genomic_DNA"/>
</dbReference>
<sequence length="146" mass="16201">MQFHQIFSYVVSCVVLLILLGASVLVIFLARFRSSARPVWKTWSSWSPIQLDAIPEVTLSTDETCCVCMEQLAAGARARKLSCNHVFHGACITSWWKKELWNKAKAGAAATVTCPMCRCAEPRALVQRDQDDGENESTVVARVDPV</sequence>
<organism evidence="7">
    <name type="scientific">Cladocopium goreaui</name>
    <dbReference type="NCBI Taxonomy" id="2562237"/>
    <lineage>
        <taxon>Eukaryota</taxon>
        <taxon>Sar</taxon>
        <taxon>Alveolata</taxon>
        <taxon>Dinophyceae</taxon>
        <taxon>Suessiales</taxon>
        <taxon>Symbiodiniaceae</taxon>
        <taxon>Cladocopium</taxon>
    </lineage>
</organism>
<evidence type="ECO:0000259" key="6">
    <source>
        <dbReference type="PROSITE" id="PS50089"/>
    </source>
</evidence>
<keyword evidence="2 4" id="KW-0863">Zinc-finger</keyword>
<dbReference type="GO" id="GO:0008270">
    <property type="term" value="F:zinc ion binding"/>
    <property type="evidence" value="ECO:0007669"/>
    <property type="project" value="UniProtKB-KW"/>
</dbReference>
<dbReference type="OrthoDB" id="21204at2759"/>
<reference evidence="8" key="2">
    <citation type="submission" date="2024-04" db="EMBL/GenBank/DDBJ databases">
        <authorList>
            <person name="Chen Y."/>
            <person name="Shah S."/>
            <person name="Dougan E. K."/>
            <person name="Thang M."/>
            <person name="Chan C."/>
        </authorList>
    </citation>
    <scope>NUCLEOTIDE SEQUENCE [LARGE SCALE GENOMIC DNA]</scope>
</reference>
<dbReference type="AlphaFoldDB" id="A0A9P1DTS1"/>
<evidence type="ECO:0000313" key="9">
    <source>
        <dbReference type="EMBL" id="CAL4802837.1"/>
    </source>
</evidence>
<name>A0A9P1DTS1_9DINO</name>
<keyword evidence="1" id="KW-0479">Metal-binding</keyword>
<evidence type="ECO:0000256" key="3">
    <source>
        <dbReference type="ARBA" id="ARBA00022833"/>
    </source>
</evidence>
<dbReference type="EMBL" id="CAMXCT030006534">
    <property type="protein sequence ID" value="CAL4802837.1"/>
    <property type="molecule type" value="Genomic_DNA"/>
</dbReference>
<comment type="caution">
    <text evidence="7">The sequence shown here is derived from an EMBL/GenBank/DDBJ whole genome shotgun (WGS) entry which is preliminary data.</text>
</comment>
<keyword evidence="10" id="KW-1185">Reference proteome</keyword>
<dbReference type="GO" id="GO:0061630">
    <property type="term" value="F:ubiquitin protein ligase activity"/>
    <property type="evidence" value="ECO:0007669"/>
    <property type="project" value="TreeGrafter"/>
</dbReference>
<proteinExistence type="predicted"/>
<gene>
    <name evidence="7" type="ORF">C1SCF055_LOCUS40349</name>
</gene>
<dbReference type="GO" id="GO:0043161">
    <property type="term" value="P:proteasome-mediated ubiquitin-dependent protein catabolic process"/>
    <property type="evidence" value="ECO:0007669"/>
    <property type="project" value="TreeGrafter"/>
</dbReference>
<evidence type="ECO:0000256" key="2">
    <source>
        <dbReference type="ARBA" id="ARBA00022771"/>
    </source>
</evidence>
<reference evidence="7" key="1">
    <citation type="submission" date="2022-10" db="EMBL/GenBank/DDBJ databases">
        <authorList>
            <person name="Chen Y."/>
            <person name="Dougan E. K."/>
            <person name="Chan C."/>
            <person name="Rhodes N."/>
            <person name="Thang M."/>
        </authorList>
    </citation>
    <scope>NUCLEOTIDE SEQUENCE</scope>
</reference>
<dbReference type="InterPro" id="IPR001841">
    <property type="entry name" value="Znf_RING"/>
</dbReference>
<keyword evidence="5" id="KW-0472">Membrane</keyword>
<keyword evidence="5" id="KW-1133">Transmembrane helix</keyword>
<dbReference type="Proteomes" id="UP001152797">
    <property type="component" value="Unassembled WGS sequence"/>
</dbReference>
<keyword evidence="3" id="KW-0862">Zinc</keyword>
<dbReference type="InterPro" id="IPR013083">
    <property type="entry name" value="Znf_RING/FYVE/PHD"/>
</dbReference>
<evidence type="ECO:0000313" key="10">
    <source>
        <dbReference type="Proteomes" id="UP001152797"/>
    </source>
</evidence>
<dbReference type="PROSITE" id="PS50089">
    <property type="entry name" value="ZF_RING_2"/>
    <property type="match status" value="1"/>
</dbReference>
<dbReference type="GO" id="GO:0012505">
    <property type="term" value="C:endomembrane system"/>
    <property type="evidence" value="ECO:0007669"/>
    <property type="project" value="TreeGrafter"/>
</dbReference>
<evidence type="ECO:0000256" key="4">
    <source>
        <dbReference type="PROSITE-ProRule" id="PRU00175"/>
    </source>
</evidence>
<dbReference type="SMART" id="SM00184">
    <property type="entry name" value="RING"/>
    <property type="match status" value="1"/>
</dbReference>
<feature type="domain" description="RING-type" evidence="6">
    <location>
        <begin position="65"/>
        <end position="118"/>
    </location>
</feature>
<accession>A0A9P1DTS1</accession>
<evidence type="ECO:0000256" key="5">
    <source>
        <dbReference type="SAM" id="Phobius"/>
    </source>
</evidence>
<dbReference type="EMBL" id="CAMXCT020006534">
    <property type="protein sequence ID" value="CAL1168900.1"/>
    <property type="molecule type" value="Genomic_DNA"/>
</dbReference>
<protein>
    <submittedName>
        <fullName evidence="9">E3 ubiquitin-protein ligase synoviolin (RING-typ e E3 ubiquitin transferase synoviolin) (Synovial apoptosis inhibitor 1)</fullName>
    </submittedName>
</protein>
<evidence type="ECO:0000256" key="1">
    <source>
        <dbReference type="ARBA" id="ARBA00022723"/>
    </source>
</evidence>
<dbReference type="PANTHER" id="PTHR22763">
    <property type="entry name" value="RING ZINC FINGER PROTEIN"/>
    <property type="match status" value="1"/>
</dbReference>
<evidence type="ECO:0000313" key="8">
    <source>
        <dbReference type="EMBL" id="CAL1168900.1"/>
    </source>
</evidence>
<dbReference type="Gene3D" id="3.30.40.10">
    <property type="entry name" value="Zinc/RING finger domain, C3HC4 (zinc finger)"/>
    <property type="match status" value="1"/>
</dbReference>
<dbReference type="SUPFAM" id="SSF57850">
    <property type="entry name" value="RING/U-box"/>
    <property type="match status" value="1"/>
</dbReference>
<evidence type="ECO:0000313" key="7">
    <source>
        <dbReference type="EMBL" id="CAI4015525.1"/>
    </source>
</evidence>
<dbReference type="InterPro" id="IPR050731">
    <property type="entry name" value="HRD1_E3_ubiq-ligases"/>
</dbReference>